<dbReference type="RefSeq" id="WP_220202538.1">
    <property type="nucleotide sequence ID" value="NZ_BNJK01000001.1"/>
</dbReference>
<evidence type="ECO:0000259" key="1">
    <source>
        <dbReference type="PROSITE" id="PS51186"/>
    </source>
</evidence>
<reference evidence="2" key="1">
    <citation type="submission" date="2020-10" db="EMBL/GenBank/DDBJ databases">
        <title>Taxonomic study of unclassified bacteria belonging to the class Ktedonobacteria.</title>
        <authorList>
            <person name="Yabe S."/>
            <person name="Wang C.M."/>
            <person name="Zheng Y."/>
            <person name="Sakai Y."/>
            <person name="Cavaletti L."/>
            <person name="Monciardini P."/>
            <person name="Donadio S."/>
        </authorList>
    </citation>
    <scope>NUCLEOTIDE SEQUENCE</scope>
    <source>
        <strain evidence="2">ID150040</strain>
    </source>
</reference>
<dbReference type="PANTHER" id="PTHR43415">
    <property type="entry name" value="SPERMIDINE N(1)-ACETYLTRANSFERASE"/>
    <property type="match status" value="1"/>
</dbReference>
<dbReference type="Pfam" id="PF13302">
    <property type="entry name" value="Acetyltransf_3"/>
    <property type="match status" value="1"/>
</dbReference>
<dbReference type="PANTHER" id="PTHR43415:SF3">
    <property type="entry name" value="GNAT-FAMILY ACETYLTRANSFERASE"/>
    <property type="match status" value="1"/>
</dbReference>
<dbReference type="EMBL" id="BNJK01000001">
    <property type="protein sequence ID" value="GHO91657.1"/>
    <property type="molecule type" value="Genomic_DNA"/>
</dbReference>
<dbReference type="SUPFAM" id="SSF55729">
    <property type="entry name" value="Acyl-CoA N-acyltransferases (Nat)"/>
    <property type="match status" value="1"/>
</dbReference>
<dbReference type="Proteomes" id="UP000597444">
    <property type="component" value="Unassembled WGS sequence"/>
</dbReference>
<dbReference type="InterPro" id="IPR000182">
    <property type="entry name" value="GNAT_dom"/>
</dbReference>
<dbReference type="InterPro" id="IPR016181">
    <property type="entry name" value="Acyl_CoA_acyltransferase"/>
</dbReference>
<evidence type="ECO:0000313" key="3">
    <source>
        <dbReference type="Proteomes" id="UP000597444"/>
    </source>
</evidence>
<dbReference type="PROSITE" id="PS51186">
    <property type="entry name" value="GNAT"/>
    <property type="match status" value="1"/>
</dbReference>
<keyword evidence="3" id="KW-1185">Reference proteome</keyword>
<proteinExistence type="predicted"/>
<protein>
    <submittedName>
        <fullName evidence="2">N-acetyltransferase</fullName>
    </submittedName>
</protein>
<dbReference type="GO" id="GO:0016747">
    <property type="term" value="F:acyltransferase activity, transferring groups other than amino-acyl groups"/>
    <property type="evidence" value="ECO:0007669"/>
    <property type="project" value="InterPro"/>
</dbReference>
<dbReference type="Gene3D" id="3.40.630.30">
    <property type="match status" value="1"/>
</dbReference>
<dbReference type="AlphaFoldDB" id="A0A8J3MZ91"/>
<gene>
    <name evidence="2" type="ORF">KSF_017050</name>
</gene>
<feature type="domain" description="N-acetyltransferase" evidence="1">
    <location>
        <begin position="10"/>
        <end position="175"/>
    </location>
</feature>
<accession>A0A8J3MZ91</accession>
<organism evidence="2 3">
    <name type="scientific">Reticulibacter mediterranei</name>
    <dbReference type="NCBI Taxonomy" id="2778369"/>
    <lineage>
        <taxon>Bacteria</taxon>
        <taxon>Bacillati</taxon>
        <taxon>Chloroflexota</taxon>
        <taxon>Ktedonobacteria</taxon>
        <taxon>Ktedonobacterales</taxon>
        <taxon>Reticulibacteraceae</taxon>
        <taxon>Reticulibacter</taxon>
    </lineage>
</organism>
<evidence type="ECO:0000313" key="2">
    <source>
        <dbReference type="EMBL" id="GHO91657.1"/>
    </source>
</evidence>
<name>A0A8J3MZ91_9CHLR</name>
<comment type="caution">
    <text evidence="2">The sequence shown here is derived from an EMBL/GenBank/DDBJ whole genome shotgun (WGS) entry which is preliminary data.</text>
</comment>
<sequence>MNIFLDSDNIYLRTLERDDLDLFWQWFADREITRYSMGMLIFPFSKAETQEWLERTLHDKQVLSLGIVEKTSDQLLGYAGVTSISNINRSGEYYIFIGNKGSWGKGYGTEVTRLIVNYGFRSLNLHRIMLTVFAGNSAAIRVYTKAGFTEEGVMRQANYREGRYHDVIVMSILRPEWEQMQEIV</sequence>